<dbReference type="InterPro" id="IPR015421">
    <property type="entry name" value="PyrdxlP-dep_Trfase_major"/>
</dbReference>
<dbReference type="AlphaFoldDB" id="A0A7Y7WNE0"/>
<comment type="similarity">
    <text evidence="2 6">Belongs to the class-I pyridoxal-phosphate-dependent aminotransferase family.</text>
</comment>
<dbReference type="EMBL" id="JACAQA010000003">
    <property type="protein sequence ID" value="NWB84295.1"/>
    <property type="molecule type" value="Genomic_DNA"/>
</dbReference>
<dbReference type="PANTHER" id="PTHR46383:SF1">
    <property type="entry name" value="ASPARTATE AMINOTRANSFERASE"/>
    <property type="match status" value="1"/>
</dbReference>
<evidence type="ECO:0000256" key="6">
    <source>
        <dbReference type="RuleBase" id="RU000481"/>
    </source>
</evidence>
<name>A0A7Y7WNE0_9PSED</name>
<reference evidence="8 9" key="1">
    <citation type="submission" date="2020-04" db="EMBL/GenBank/DDBJ databases">
        <title>Molecular characterization of pseudomonads from Agaricus bisporus reveal novel blotch 2 pathogens in Western Europe.</title>
        <authorList>
            <person name="Taparia T."/>
            <person name="Krijger M."/>
            <person name="Haynes E."/>
            <person name="Elpinstone J.G."/>
            <person name="Noble R."/>
            <person name="Van Der Wolf J."/>
        </authorList>
    </citation>
    <scope>NUCLEOTIDE SEQUENCE [LARGE SCALE GENOMIC DNA]</scope>
    <source>
        <strain evidence="8 9">G9001</strain>
    </source>
</reference>
<dbReference type="InterPro" id="IPR050596">
    <property type="entry name" value="AspAT/PAT-like"/>
</dbReference>
<accession>A0A7Y7WNE0</accession>
<dbReference type="GO" id="GO:0030170">
    <property type="term" value="F:pyridoxal phosphate binding"/>
    <property type="evidence" value="ECO:0007669"/>
    <property type="project" value="InterPro"/>
</dbReference>
<dbReference type="GO" id="GO:0008483">
    <property type="term" value="F:transaminase activity"/>
    <property type="evidence" value="ECO:0007669"/>
    <property type="project" value="UniProtKB-KW"/>
</dbReference>
<evidence type="ECO:0000313" key="9">
    <source>
        <dbReference type="Proteomes" id="UP000522864"/>
    </source>
</evidence>
<dbReference type="PROSITE" id="PS00105">
    <property type="entry name" value="AA_TRANSFER_CLASS_1"/>
    <property type="match status" value="1"/>
</dbReference>
<dbReference type="PANTHER" id="PTHR46383">
    <property type="entry name" value="ASPARTATE AMINOTRANSFERASE"/>
    <property type="match status" value="1"/>
</dbReference>
<feature type="domain" description="Aminotransferase class I/classII large" evidence="7">
    <location>
        <begin position="36"/>
        <end position="396"/>
    </location>
</feature>
<gene>
    <name evidence="8" type="ORF">HX830_05315</name>
</gene>
<dbReference type="InterPro" id="IPR004838">
    <property type="entry name" value="NHTrfase_class1_PyrdxlP-BS"/>
</dbReference>
<dbReference type="Gene3D" id="3.40.640.10">
    <property type="entry name" value="Type I PLP-dependent aspartate aminotransferase-like (Major domain)"/>
    <property type="match status" value="1"/>
</dbReference>
<keyword evidence="4 6" id="KW-0808">Transferase</keyword>
<dbReference type="InterPro" id="IPR004839">
    <property type="entry name" value="Aminotransferase_I/II_large"/>
</dbReference>
<dbReference type="RefSeq" id="WP_177099200.1">
    <property type="nucleotide sequence ID" value="NZ_JACAQA010000003.1"/>
</dbReference>
<sequence length="422" mass="45615">MSIDIQRLNRRLASAQPSATYRIMDRVAERRAQGATIISLCAGEPDFDTPAHVRAAAIDAIEHGHTRYTQVAGVRSLREAVAAKFRRENGLDVTWQDTLVCNGGKQVIYNALAATLNEGDQVIVPAPYWVSYPEMVQLCGGETRIVVCDADTGFKLTASALNDAITPQTRWLILNSPSNPTGAVYSREELQALAEVLLAHPQVLILADDIYEHLIFDDQTFHTLAQVEPRLAARTLTMNGVSKAYAMTGWRIGFATGPRWLLDAMEKLQGQQTSGASSVSQQAALAALEGPKDFIQESRAVFQRRRDLMVALLNDIPGLECVSPAGAFYAFASCAGLIGSTSPAGRVLHNDEDIAHALLDEADVAVVQGSAFGLGPYIRIAYALDDDSLRQACDAIRQFCGALDRSRTGAANPGTRSFLPSV</sequence>
<evidence type="ECO:0000256" key="3">
    <source>
        <dbReference type="ARBA" id="ARBA00022576"/>
    </source>
</evidence>
<dbReference type="GO" id="GO:0006520">
    <property type="term" value="P:amino acid metabolic process"/>
    <property type="evidence" value="ECO:0007669"/>
    <property type="project" value="InterPro"/>
</dbReference>
<dbReference type="Gene3D" id="3.90.1150.10">
    <property type="entry name" value="Aspartate Aminotransferase, domain 1"/>
    <property type="match status" value="1"/>
</dbReference>
<comment type="cofactor">
    <cofactor evidence="1 6">
        <name>pyridoxal 5'-phosphate</name>
        <dbReference type="ChEBI" id="CHEBI:597326"/>
    </cofactor>
</comment>
<evidence type="ECO:0000256" key="4">
    <source>
        <dbReference type="ARBA" id="ARBA00022679"/>
    </source>
</evidence>
<comment type="caution">
    <text evidence="8">The sequence shown here is derived from an EMBL/GenBank/DDBJ whole genome shotgun (WGS) entry which is preliminary data.</text>
</comment>
<dbReference type="Pfam" id="PF00155">
    <property type="entry name" value="Aminotran_1_2"/>
    <property type="match status" value="1"/>
</dbReference>
<dbReference type="EC" id="2.6.1.-" evidence="6"/>
<dbReference type="CDD" id="cd00609">
    <property type="entry name" value="AAT_like"/>
    <property type="match status" value="1"/>
</dbReference>
<evidence type="ECO:0000313" key="8">
    <source>
        <dbReference type="EMBL" id="NWB84295.1"/>
    </source>
</evidence>
<organism evidence="8 9">
    <name type="scientific">Pseudomonas gingeri</name>
    <dbReference type="NCBI Taxonomy" id="117681"/>
    <lineage>
        <taxon>Bacteria</taxon>
        <taxon>Pseudomonadati</taxon>
        <taxon>Pseudomonadota</taxon>
        <taxon>Gammaproteobacteria</taxon>
        <taxon>Pseudomonadales</taxon>
        <taxon>Pseudomonadaceae</taxon>
        <taxon>Pseudomonas</taxon>
    </lineage>
</organism>
<dbReference type="InterPro" id="IPR015424">
    <property type="entry name" value="PyrdxlP-dep_Trfase"/>
</dbReference>
<evidence type="ECO:0000256" key="5">
    <source>
        <dbReference type="ARBA" id="ARBA00022898"/>
    </source>
</evidence>
<keyword evidence="3 6" id="KW-0032">Aminotransferase</keyword>
<dbReference type="Proteomes" id="UP000522864">
    <property type="component" value="Unassembled WGS sequence"/>
</dbReference>
<protein>
    <recommendedName>
        <fullName evidence="6">Aminotransferase</fullName>
        <ecNumber evidence="6">2.6.1.-</ecNumber>
    </recommendedName>
</protein>
<dbReference type="SUPFAM" id="SSF53383">
    <property type="entry name" value="PLP-dependent transferases"/>
    <property type="match status" value="1"/>
</dbReference>
<proteinExistence type="inferred from homology"/>
<evidence type="ECO:0000256" key="2">
    <source>
        <dbReference type="ARBA" id="ARBA00007441"/>
    </source>
</evidence>
<keyword evidence="5" id="KW-0663">Pyridoxal phosphate</keyword>
<dbReference type="InterPro" id="IPR015422">
    <property type="entry name" value="PyrdxlP-dep_Trfase_small"/>
</dbReference>
<evidence type="ECO:0000256" key="1">
    <source>
        <dbReference type="ARBA" id="ARBA00001933"/>
    </source>
</evidence>
<evidence type="ECO:0000259" key="7">
    <source>
        <dbReference type="Pfam" id="PF00155"/>
    </source>
</evidence>
<dbReference type="FunFam" id="3.40.640.10:FF:000033">
    <property type="entry name" value="Aspartate aminotransferase"/>
    <property type="match status" value="1"/>
</dbReference>